<dbReference type="InterPro" id="IPR043128">
    <property type="entry name" value="Rev_trsase/Diguanyl_cyclase"/>
</dbReference>
<dbReference type="SUPFAM" id="SSF56672">
    <property type="entry name" value="DNA/RNA polymerases"/>
    <property type="match status" value="1"/>
</dbReference>
<dbReference type="InterPro" id="IPR043502">
    <property type="entry name" value="DNA/RNA_pol_sf"/>
</dbReference>
<organism evidence="11">
    <name type="scientific">Miniopterus bat astrovirus</name>
    <dbReference type="NCBI Taxonomy" id="3141885"/>
    <lineage>
        <taxon>Viruses</taxon>
        <taxon>Riboviria</taxon>
        <taxon>Orthornavirae</taxon>
        <taxon>Pisuviricota</taxon>
        <taxon>Stelpaviricetes</taxon>
        <taxon>Stellavirales</taxon>
        <taxon>Astroviridae</taxon>
    </lineage>
</organism>
<dbReference type="InterPro" id="IPR007094">
    <property type="entry name" value="RNA-dir_pol_PSvirus"/>
</dbReference>
<reference evidence="11" key="2">
    <citation type="submission" date="2024-02" db="EMBL/GenBank/DDBJ databases">
        <authorList>
            <person name="Hu B."/>
        </authorList>
    </citation>
    <scope>NUCLEOTIDE SEQUENCE</scope>
    <source>
        <strain evidence="11">6B/Kenya/BAT0741/2015</strain>
    </source>
</reference>
<keyword evidence="9" id="KW-0693">Viral RNA replication</keyword>
<evidence type="ECO:0000259" key="10">
    <source>
        <dbReference type="PROSITE" id="PS50507"/>
    </source>
</evidence>
<dbReference type="GO" id="GO:0006351">
    <property type="term" value="P:DNA-templated transcription"/>
    <property type="evidence" value="ECO:0007669"/>
    <property type="project" value="InterPro"/>
</dbReference>
<dbReference type="Gene3D" id="3.30.70.270">
    <property type="match status" value="1"/>
</dbReference>
<proteinExistence type="inferred from homology"/>
<evidence type="ECO:0000256" key="6">
    <source>
        <dbReference type="ARBA" id="ARBA00022695"/>
    </source>
</evidence>
<keyword evidence="7" id="KW-0547">Nucleotide-binding</keyword>
<evidence type="ECO:0000256" key="7">
    <source>
        <dbReference type="ARBA" id="ARBA00022741"/>
    </source>
</evidence>
<accession>A0AAU7E2D4</accession>
<comment type="similarity">
    <text evidence="1">Belongs to the astroviridae polyprotein 1AB family.</text>
</comment>
<dbReference type="GO" id="GO:0039694">
    <property type="term" value="P:viral RNA genome replication"/>
    <property type="evidence" value="ECO:0007669"/>
    <property type="project" value="InterPro"/>
</dbReference>
<keyword evidence="8" id="KW-0688">Ribosomal frameshifting</keyword>
<keyword evidence="4" id="KW-0696">RNA-directed RNA polymerase</keyword>
<evidence type="ECO:0000256" key="1">
    <source>
        <dbReference type="ARBA" id="ARBA00005873"/>
    </source>
</evidence>
<evidence type="ECO:0000256" key="3">
    <source>
        <dbReference type="ARBA" id="ARBA00019743"/>
    </source>
</evidence>
<dbReference type="GO" id="GO:0003723">
    <property type="term" value="F:RNA binding"/>
    <property type="evidence" value="ECO:0007669"/>
    <property type="project" value="InterPro"/>
</dbReference>
<name>A0AAU7E2D4_9VIRU</name>
<dbReference type="InterPro" id="IPR001205">
    <property type="entry name" value="RNA-dir_pol_C"/>
</dbReference>
<dbReference type="PROSITE" id="PS50507">
    <property type="entry name" value="RDRP_SSRNA_POS"/>
    <property type="match status" value="1"/>
</dbReference>
<protein>
    <recommendedName>
        <fullName evidence="3">Non-structural polyprotein 1AB</fullName>
    </recommendedName>
</protein>
<sequence length="390" mass="45350">MIPITLTEKNLDSTPAFPKAIYYKTEEAYVKEWGFEKYIEQLERVKDGWRPTPLWYLFLKKEILKRKKVEDSDIRQILCSDPAYARIGLTFEQDQNARMKNQTRKHFGQCGWSPFEGGWNHLMERLTREGNTYIEMDWSRFDGTIPNEVFHATKDIRFSFLAKEYRTKKNRDIYKWYCSHLTNRMVLLPSGEVTKQINGNPSGQVSTTMDNNMVNTFLQAFEFMYINGLTIDQAKELWPRYDTIVYGDDRITSSPLVPSDYSERVIQMYHDIFGMWVKPENVKISDSVVGLSFCGFTDVVDTNIHLPVPSNCEKLVASLVTPVKKLPNLEALAGKVTSFKVLFHNLPDDDPAKQFVLACEHSINKHLRAREIDPVNFTHEMLDYLWRGGP</sequence>
<keyword evidence="6" id="KW-0548">Nucleotidyltransferase</keyword>
<dbReference type="GO" id="GO:0003968">
    <property type="term" value="F:RNA-directed RNA polymerase activity"/>
    <property type="evidence" value="ECO:0007669"/>
    <property type="project" value="UniProtKB-KW"/>
</dbReference>
<evidence type="ECO:0000256" key="4">
    <source>
        <dbReference type="ARBA" id="ARBA00022484"/>
    </source>
</evidence>
<dbReference type="CDD" id="cd23172">
    <property type="entry name" value="ps-ssRNAv_Astroviridae_RdRp"/>
    <property type="match status" value="1"/>
</dbReference>
<dbReference type="Pfam" id="PF00680">
    <property type="entry name" value="RdRP_1"/>
    <property type="match status" value="1"/>
</dbReference>
<evidence type="ECO:0000256" key="9">
    <source>
        <dbReference type="ARBA" id="ARBA00022953"/>
    </source>
</evidence>
<evidence type="ECO:0000256" key="2">
    <source>
        <dbReference type="ARBA" id="ARBA00011245"/>
    </source>
</evidence>
<evidence type="ECO:0000256" key="8">
    <source>
        <dbReference type="ARBA" id="ARBA00022758"/>
    </source>
</evidence>
<dbReference type="GO" id="GO:0075523">
    <property type="term" value="P:viral translational frameshifting"/>
    <property type="evidence" value="ECO:0007669"/>
    <property type="project" value="UniProtKB-KW"/>
</dbReference>
<evidence type="ECO:0000256" key="5">
    <source>
        <dbReference type="ARBA" id="ARBA00022679"/>
    </source>
</evidence>
<keyword evidence="5" id="KW-0808">Transferase</keyword>
<dbReference type="EMBL" id="PP711879">
    <property type="protein sequence ID" value="XBH23939.1"/>
    <property type="molecule type" value="Genomic_RNA"/>
</dbReference>
<evidence type="ECO:0000313" key="11">
    <source>
        <dbReference type="EMBL" id="XBH23939.1"/>
    </source>
</evidence>
<reference evidence="11" key="1">
    <citation type="journal article" date="2024" name="Microbiome">
        <title>Substantial viral diversity in bats and rodents from East Africa: insights into evolution, recombination, and cocirculation.</title>
        <authorList>
            <person name="Wang D."/>
            <person name="Yang X."/>
            <person name="Ren Z."/>
            <person name="Hu B."/>
            <person name="Zhao H."/>
            <person name="Yang K."/>
            <person name="Shi P."/>
            <person name="Zhang Z."/>
            <person name="Feng Q."/>
            <person name="Nawenja C.V."/>
            <person name="Obanda V."/>
            <person name="Robert K."/>
            <person name="Nalikka B."/>
            <person name="Waruhiu C.N."/>
            <person name="Ochola G.O."/>
            <person name="Onyuok S.O."/>
            <person name="Ochieng H."/>
            <person name="Li B."/>
            <person name="Zhu Y."/>
            <person name="Si H."/>
            <person name="Yin J."/>
            <person name="Kristiansen K."/>
            <person name="Jin X."/>
            <person name="Xu X."/>
            <person name="Xiao M."/>
            <person name="Agwanda B."/>
            <person name="Ommeh S."/>
            <person name="Li J."/>
            <person name="Shi Z.L."/>
        </authorList>
    </citation>
    <scope>NUCLEOTIDE SEQUENCE</scope>
    <source>
        <strain evidence="11">6B/Kenya/BAT0741/2015</strain>
    </source>
</reference>
<comment type="subunit">
    <text evidence="2">Monomer.</text>
</comment>
<feature type="domain" description="RdRp catalytic" evidence="10">
    <location>
        <begin position="131"/>
        <end position="262"/>
    </location>
</feature>
<dbReference type="GO" id="GO:0000166">
    <property type="term" value="F:nucleotide binding"/>
    <property type="evidence" value="ECO:0007669"/>
    <property type="project" value="UniProtKB-KW"/>
</dbReference>